<dbReference type="Pfam" id="PF12728">
    <property type="entry name" value="HTH_17"/>
    <property type="match status" value="1"/>
</dbReference>
<proteinExistence type="predicted"/>
<protein>
    <submittedName>
        <fullName evidence="2">Helix-turn-helix domain-containing protein</fullName>
    </submittedName>
</protein>
<dbReference type="InterPro" id="IPR010982">
    <property type="entry name" value="Lambda_DNA-bd_dom_sf"/>
</dbReference>
<dbReference type="EMBL" id="JAETXX010000001">
    <property type="protein sequence ID" value="MCF8713199.1"/>
    <property type="molecule type" value="Genomic_DNA"/>
</dbReference>
<keyword evidence="3" id="KW-1185">Reference proteome</keyword>
<feature type="domain" description="Helix-turn-helix" evidence="1">
    <location>
        <begin position="43"/>
        <end position="91"/>
    </location>
</feature>
<dbReference type="SUPFAM" id="SSF46955">
    <property type="entry name" value="Putative DNA-binding domain"/>
    <property type="match status" value="1"/>
</dbReference>
<dbReference type="RefSeq" id="WP_236957170.1">
    <property type="nucleotide sequence ID" value="NZ_JAETXX010000001.1"/>
</dbReference>
<dbReference type="InterPro" id="IPR009061">
    <property type="entry name" value="DNA-bd_dom_put_sf"/>
</dbReference>
<evidence type="ECO:0000313" key="2">
    <source>
        <dbReference type="EMBL" id="MCF8713199.1"/>
    </source>
</evidence>
<reference evidence="2 3" key="1">
    <citation type="submission" date="2021-01" db="EMBL/GenBank/DDBJ databases">
        <title>Genome sequencing of Joostella atrarenae M1-2 (= KCTC 23194).</title>
        <authorList>
            <person name="Zakaria M.R."/>
            <person name="Lam M.Q."/>
            <person name="Chong C.S."/>
        </authorList>
    </citation>
    <scope>NUCLEOTIDE SEQUENCE [LARGE SCALE GENOMIC DNA]</scope>
    <source>
        <strain evidence="2 3">M1-2</strain>
    </source>
</reference>
<comment type="caution">
    <text evidence="2">The sequence shown here is derived from an EMBL/GenBank/DDBJ whole genome shotgun (WGS) entry which is preliminary data.</text>
</comment>
<dbReference type="Proteomes" id="UP000829517">
    <property type="component" value="Unassembled WGS sequence"/>
</dbReference>
<sequence>MSNVLFYTHNKEDLKRVVKMVLDEMLKTETISNSPINPEEDRLTQKEAAKFLGVSITTIISWKRKGKVPYYEIGRSVFYSKSELLKIARKNPHLVKPSRR</sequence>
<organism evidence="2 3">
    <name type="scientific">Joostella atrarenae</name>
    <dbReference type="NCBI Taxonomy" id="679257"/>
    <lineage>
        <taxon>Bacteria</taxon>
        <taxon>Pseudomonadati</taxon>
        <taxon>Bacteroidota</taxon>
        <taxon>Flavobacteriia</taxon>
        <taxon>Flavobacteriales</taxon>
        <taxon>Flavobacteriaceae</taxon>
        <taxon>Joostella</taxon>
    </lineage>
</organism>
<dbReference type="InterPro" id="IPR041657">
    <property type="entry name" value="HTH_17"/>
</dbReference>
<evidence type="ECO:0000259" key="1">
    <source>
        <dbReference type="Pfam" id="PF12728"/>
    </source>
</evidence>
<gene>
    <name evidence="2" type="ORF">JM658_00015</name>
</gene>
<name>A0ABS9IYD7_9FLAO</name>
<accession>A0ABS9IYD7</accession>
<dbReference type="Gene3D" id="1.10.260.40">
    <property type="entry name" value="lambda repressor-like DNA-binding domains"/>
    <property type="match status" value="1"/>
</dbReference>
<evidence type="ECO:0000313" key="3">
    <source>
        <dbReference type="Proteomes" id="UP000829517"/>
    </source>
</evidence>